<organism evidence="2 3">
    <name type="scientific">Manihot esculenta</name>
    <name type="common">Cassava</name>
    <name type="synonym">Jatropha manihot</name>
    <dbReference type="NCBI Taxonomy" id="3983"/>
    <lineage>
        <taxon>Eukaryota</taxon>
        <taxon>Viridiplantae</taxon>
        <taxon>Streptophyta</taxon>
        <taxon>Embryophyta</taxon>
        <taxon>Tracheophyta</taxon>
        <taxon>Spermatophyta</taxon>
        <taxon>Magnoliopsida</taxon>
        <taxon>eudicotyledons</taxon>
        <taxon>Gunneridae</taxon>
        <taxon>Pentapetalae</taxon>
        <taxon>rosids</taxon>
        <taxon>fabids</taxon>
        <taxon>Malpighiales</taxon>
        <taxon>Euphorbiaceae</taxon>
        <taxon>Crotonoideae</taxon>
        <taxon>Manihoteae</taxon>
        <taxon>Manihot</taxon>
    </lineage>
</organism>
<dbReference type="EMBL" id="CM004393">
    <property type="protein sequence ID" value="OAY45188.1"/>
    <property type="molecule type" value="Genomic_DNA"/>
</dbReference>
<dbReference type="AlphaFoldDB" id="A0A2C9VKE0"/>
<feature type="domain" description="F-box" evidence="1">
    <location>
        <begin position="1"/>
        <end position="49"/>
    </location>
</feature>
<dbReference type="Gene3D" id="1.20.1280.50">
    <property type="match status" value="1"/>
</dbReference>
<proteinExistence type="predicted"/>
<dbReference type="PANTHER" id="PTHR31672:SF13">
    <property type="entry name" value="F-BOX PROTEIN CPR30-LIKE"/>
    <property type="match status" value="1"/>
</dbReference>
<dbReference type="PROSITE" id="PS50181">
    <property type="entry name" value="FBOX"/>
    <property type="match status" value="1"/>
</dbReference>
<evidence type="ECO:0000313" key="2">
    <source>
        <dbReference type="EMBL" id="OAY45188.1"/>
    </source>
</evidence>
<dbReference type="Pfam" id="PF07734">
    <property type="entry name" value="FBA_1"/>
    <property type="match status" value="1"/>
</dbReference>
<sequence length="391" mass="44063">MFDLLPKDLLIEVLSSSPVKLLLKCRCVCKAWDSIITDPLFISKHLKKSTERNRFIMYCADGGTEHYLLYTKESFPGKPVEEFDCPWTSLSHLVNIVGSCNGVLCLSDDIRGVYPNRVALWNPSVRKIVTIPCPEVKLNADGEFCYYSLGFGFDSKSDDYKFVRIVYMADNVRIFSPPLVEIYSSKNRYWRNDVEYDLKSSIRPFTSAAFVNGACHWVASKPGNGGGEQEVIVSFDLGEEVFREMEIPNCLVNKYVFMDVAVFDGSLLLVAFVKEIGLERSFSVWRIAENGVSGSWTWTKLFSTSHLEGIGRFVAFRQNEEVLLERISGLLVLYDFKTEEISDTGISGKADYSYFDIFVDSLVLMAKLEVDASSSSSRMVIDKASGQSKEA</sequence>
<gene>
    <name evidence="2" type="ORF">MANES_07G039200v8</name>
</gene>
<dbReference type="PANTHER" id="PTHR31672">
    <property type="entry name" value="BNACNNG10540D PROTEIN"/>
    <property type="match status" value="1"/>
</dbReference>
<protein>
    <recommendedName>
        <fullName evidence="1">F-box domain-containing protein</fullName>
    </recommendedName>
</protein>
<dbReference type="InterPro" id="IPR017451">
    <property type="entry name" value="F-box-assoc_interact_dom"/>
</dbReference>
<dbReference type="Proteomes" id="UP000091857">
    <property type="component" value="Chromosome 7"/>
</dbReference>
<dbReference type="SMART" id="SM00256">
    <property type="entry name" value="FBOX"/>
    <property type="match status" value="1"/>
</dbReference>
<name>A0A2C9VKE0_MANES</name>
<dbReference type="InterPro" id="IPR050796">
    <property type="entry name" value="SCF_F-box_component"/>
</dbReference>
<evidence type="ECO:0000313" key="3">
    <source>
        <dbReference type="Proteomes" id="UP000091857"/>
    </source>
</evidence>
<dbReference type="SUPFAM" id="SSF81383">
    <property type="entry name" value="F-box domain"/>
    <property type="match status" value="1"/>
</dbReference>
<accession>A0A2C9VKE0</accession>
<dbReference type="Pfam" id="PF12937">
    <property type="entry name" value="F-box-like"/>
    <property type="match status" value="1"/>
</dbReference>
<dbReference type="NCBIfam" id="TIGR01640">
    <property type="entry name" value="F_box_assoc_1"/>
    <property type="match status" value="1"/>
</dbReference>
<keyword evidence="3" id="KW-1185">Reference proteome</keyword>
<evidence type="ECO:0000259" key="1">
    <source>
        <dbReference type="PROSITE" id="PS50181"/>
    </source>
</evidence>
<dbReference type="Gramene" id="Manes.07G039200.1.v8.1">
    <property type="protein sequence ID" value="Manes.07G039200.1.v8.1.CDS.1"/>
    <property type="gene ID" value="Manes.07G039200.v8.1"/>
</dbReference>
<dbReference type="InterPro" id="IPR006527">
    <property type="entry name" value="F-box-assoc_dom_typ1"/>
</dbReference>
<dbReference type="CDD" id="cd22157">
    <property type="entry name" value="F-box_AtFBW1-like"/>
    <property type="match status" value="1"/>
</dbReference>
<dbReference type="InterPro" id="IPR001810">
    <property type="entry name" value="F-box_dom"/>
</dbReference>
<comment type="caution">
    <text evidence="2">The sequence shown here is derived from an EMBL/GenBank/DDBJ whole genome shotgun (WGS) entry which is preliminary data.</text>
</comment>
<reference evidence="3" key="1">
    <citation type="journal article" date="2016" name="Nat. Biotechnol.">
        <title>Sequencing wild and cultivated cassava and related species reveals extensive interspecific hybridization and genetic diversity.</title>
        <authorList>
            <person name="Bredeson J.V."/>
            <person name="Lyons J.B."/>
            <person name="Prochnik S.E."/>
            <person name="Wu G.A."/>
            <person name="Ha C.M."/>
            <person name="Edsinger-Gonzales E."/>
            <person name="Grimwood J."/>
            <person name="Schmutz J."/>
            <person name="Rabbi I.Y."/>
            <person name="Egesi C."/>
            <person name="Nauluvula P."/>
            <person name="Lebot V."/>
            <person name="Ndunguru J."/>
            <person name="Mkamilo G."/>
            <person name="Bart R.S."/>
            <person name="Setter T.L."/>
            <person name="Gleadow R.M."/>
            <person name="Kulakow P."/>
            <person name="Ferguson M.E."/>
            <person name="Rounsley S."/>
            <person name="Rokhsar D.S."/>
        </authorList>
    </citation>
    <scope>NUCLEOTIDE SEQUENCE [LARGE SCALE GENOMIC DNA]</scope>
    <source>
        <strain evidence="3">cv. AM560-2</strain>
    </source>
</reference>
<dbReference type="STRING" id="3983.A0A2C9VKE0"/>
<dbReference type="OrthoDB" id="836040at2759"/>
<dbReference type="OMA" id="FREIAMP"/>
<dbReference type="InterPro" id="IPR036047">
    <property type="entry name" value="F-box-like_dom_sf"/>
</dbReference>